<evidence type="ECO:0000256" key="3">
    <source>
        <dbReference type="ARBA" id="ARBA00023163"/>
    </source>
</evidence>
<dbReference type="SMART" id="SM00342">
    <property type="entry name" value="HTH_ARAC"/>
    <property type="match status" value="1"/>
</dbReference>
<dbReference type="PATRIC" id="fig|1566026.4.peg.1716"/>
<protein>
    <recommendedName>
        <fullName evidence="4">HTH araC/xylS-type domain-containing protein</fullName>
    </recommendedName>
</protein>
<dbReference type="SUPFAM" id="SSF51182">
    <property type="entry name" value="RmlC-like cupins"/>
    <property type="match status" value="2"/>
</dbReference>
<reference evidence="6" key="1">
    <citation type="submission" date="2014-11" db="EMBL/GenBank/DDBJ databases">
        <title>Genome sequencing of Roseivirga sp. D-25.</title>
        <authorList>
            <person name="Selvaratnam C."/>
            <person name="Thevarajoo S."/>
            <person name="Goh K.M."/>
            <person name="Eee R."/>
            <person name="Chan K.-G."/>
            <person name="Chong C.S."/>
        </authorList>
    </citation>
    <scope>NUCLEOTIDE SEQUENCE [LARGE SCALE GENOMIC DNA]</scope>
    <source>
        <strain evidence="6">D-25</strain>
    </source>
</reference>
<evidence type="ECO:0000256" key="1">
    <source>
        <dbReference type="ARBA" id="ARBA00023015"/>
    </source>
</evidence>
<sequence>MKVLPFKIPKTEASSLYLQTDDEQYFYDMLHQHPEIQITWIISGEGTLIHGDHLRSFKGGQIFVMGSNVPHVFRCDKKYYEQGMRVLSKSIFFRAEHLRETSKLFPEIRELLQFIQNAERGIRVKDDFSPQMLNAFEKVFETNGLRRLNSFFELLHLFGNEESIAYLNELPQKSVKEAEGRRLDDIFRFTLENFGRRITLEEVAEVANMNKASFCRYFKQHTRKTYIDFLNDYRIGQACKLLLNKDNTVSQVCYESGFSNLSNFNRKFKEVTGKTPREYRGS</sequence>
<proteinExistence type="predicted"/>
<dbReference type="SUPFAM" id="SSF46689">
    <property type="entry name" value="Homeodomain-like"/>
    <property type="match status" value="1"/>
</dbReference>
<dbReference type="Gene3D" id="2.60.120.10">
    <property type="entry name" value="Jelly Rolls"/>
    <property type="match status" value="1"/>
</dbReference>
<dbReference type="InterPro" id="IPR009057">
    <property type="entry name" value="Homeodomain-like_sf"/>
</dbReference>
<dbReference type="InterPro" id="IPR014710">
    <property type="entry name" value="RmlC-like_jellyroll"/>
</dbReference>
<evidence type="ECO:0000313" key="6">
    <source>
        <dbReference type="Proteomes" id="UP000036908"/>
    </source>
</evidence>
<dbReference type="OrthoDB" id="792101at2"/>
<dbReference type="AlphaFoldDB" id="A0A0L8AH74"/>
<evidence type="ECO:0000313" key="5">
    <source>
        <dbReference type="EMBL" id="KOF01626.1"/>
    </source>
</evidence>
<keyword evidence="1" id="KW-0805">Transcription regulation</keyword>
<organism evidence="5 6">
    <name type="scientific">Roseivirga seohaensis subsp. aquiponti</name>
    <dbReference type="NCBI Taxonomy" id="1566026"/>
    <lineage>
        <taxon>Bacteria</taxon>
        <taxon>Pseudomonadati</taxon>
        <taxon>Bacteroidota</taxon>
        <taxon>Cytophagia</taxon>
        <taxon>Cytophagales</taxon>
        <taxon>Roseivirgaceae</taxon>
        <taxon>Roseivirga</taxon>
    </lineage>
</organism>
<dbReference type="GO" id="GO:0003700">
    <property type="term" value="F:DNA-binding transcription factor activity"/>
    <property type="evidence" value="ECO:0007669"/>
    <property type="project" value="InterPro"/>
</dbReference>
<keyword evidence="2" id="KW-0238">DNA-binding</keyword>
<name>A0A0L8AH74_9BACT</name>
<dbReference type="PANTHER" id="PTHR43280">
    <property type="entry name" value="ARAC-FAMILY TRANSCRIPTIONAL REGULATOR"/>
    <property type="match status" value="1"/>
</dbReference>
<keyword evidence="6" id="KW-1185">Reference proteome</keyword>
<dbReference type="Gene3D" id="1.10.10.60">
    <property type="entry name" value="Homeodomain-like"/>
    <property type="match status" value="2"/>
</dbReference>
<comment type="caution">
    <text evidence="5">The sequence shown here is derived from an EMBL/GenBank/DDBJ whole genome shotgun (WGS) entry which is preliminary data.</text>
</comment>
<dbReference type="PROSITE" id="PS01124">
    <property type="entry name" value="HTH_ARAC_FAMILY_2"/>
    <property type="match status" value="1"/>
</dbReference>
<dbReference type="InterPro" id="IPR011051">
    <property type="entry name" value="RmlC_Cupin_sf"/>
</dbReference>
<dbReference type="GO" id="GO:0043565">
    <property type="term" value="F:sequence-specific DNA binding"/>
    <property type="evidence" value="ECO:0007669"/>
    <property type="project" value="InterPro"/>
</dbReference>
<evidence type="ECO:0000259" key="4">
    <source>
        <dbReference type="PROSITE" id="PS01124"/>
    </source>
</evidence>
<dbReference type="PROSITE" id="PS00041">
    <property type="entry name" value="HTH_ARAC_FAMILY_1"/>
    <property type="match status" value="1"/>
</dbReference>
<gene>
    <name evidence="5" type="ORF">OB69_16420</name>
</gene>
<dbReference type="Pfam" id="PF12833">
    <property type="entry name" value="HTH_18"/>
    <property type="match status" value="1"/>
</dbReference>
<feature type="domain" description="HTH araC/xylS-type" evidence="4">
    <location>
        <begin position="184"/>
        <end position="282"/>
    </location>
</feature>
<accession>A0A0L8AH74</accession>
<dbReference type="PRINTS" id="PR00032">
    <property type="entry name" value="HTHARAC"/>
</dbReference>
<dbReference type="InterPro" id="IPR020449">
    <property type="entry name" value="Tscrpt_reg_AraC-type_HTH"/>
</dbReference>
<dbReference type="RefSeq" id="WP_053224841.1">
    <property type="nucleotide sequence ID" value="NZ_JSVA01000020.1"/>
</dbReference>
<evidence type="ECO:0000256" key="2">
    <source>
        <dbReference type="ARBA" id="ARBA00023125"/>
    </source>
</evidence>
<dbReference type="InterPro" id="IPR018060">
    <property type="entry name" value="HTH_AraC"/>
</dbReference>
<dbReference type="Proteomes" id="UP000036908">
    <property type="component" value="Unassembled WGS sequence"/>
</dbReference>
<keyword evidence="3" id="KW-0804">Transcription</keyword>
<dbReference type="EMBL" id="JSVA01000020">
    <property type="protein sequence ID" value="KOF01626.1"/>
    <property type="molecule type" value="Genomic_DNA"/>
</dbReference>
<dbReference type="PANTHER" id="PTHR43280:SF27">
    <property type="entry name" value="TRANSCRIPTIONAL REGULATOR MTLR"/>
    <property type="match status" value="1"/>
</dbReference>
<dbReference type="InterPro" id="IPR018062">
    <property type="entry name" value="HTH_AraC-typ_CS"/>
</dbReference>